<protein>
    <submittedName>
        <fullName evidence="1">Uncharacterized protein</fullName>
    </submittedName>
</protein>
<dbReference type="EMBL" id="BPQP01000029">
    <property type="protein sequence ID" value="GJD94776.1"/>
    <property type="molecule type" value="Genomic_DNA"/>
</dbReference>
<evidence type="ECO:0000313" key="2">
    <source>
        <dbReference type="Proteomes" id="UP001055125"/>
    </source>
</evidence>
<keyword evidence="2" id="KW-1185">Reference proteome</keyword>
<comment type="caution">
    <text evidence="1">The sequence shown here is derived from an EMBL/GenBank/DDBJ whole genome shotgun (WGS) entry which is preliminary data.</text>
</comment>
<accession>A0ABQ4RVB3</accession>
<reference evidence="1" key="1">
    <citation type="journal article" date="2021" name="Front. Microbiol.">
        <title>Comprehensive Comparative Genomics and Phenotyping of Methylobacterium Species.</title>
        <authorList>
            <person name="Alessa O."/>
            <person name="Ogura Y."/>
            <person name="Fujitani Y."/>
            <person name="Takami H."/>
            <person name="Hayashi T."/>
            <person name="Sahin N."/>
            <person name="Tani A."/>
        </authorList>
    </citation>
    <scope>NUCLEOTIDE SEQUENCE</scope>
    <source>
        <strain evidence="1">DSM 19015</strain>
    </source>
</reference>
<sequence length="67" mass="6995">MGATKDLLCLLGMTNDQSFGGLHTRLSVSAVRSLDARVSGRGHHLTPINEPPYAAAATGMGASMARR</sequence>
<reference evidence="1" key="2">
    <citation type="submission" date="2021-08" db="EMBL/GenBank/DDBJ databases">
        <authorList>
            <person name="Tani A."/>
            <person name="Ola A."/>
            <person name="Ogura Y."/>
            <person name="Katsura K."/>
            <person name="Hayashi T."/>
        </authorList>
    </citation>
    <scope>NUCLEOTIDE SEQUENCE</scope>
    <source>
        <strain evidence="1">DSM 19015</strain>
    </source>
</reference>
<name>A0ABQ4RVB3_9HYPH</name>
<dbReference type="Proteomes" id="UP001055125">
    <property type="component" value="Unassembled WGS sequence"/>
</dbReference>
<organism evidence="1 2">
    <name type="scientific">Methylobacterium iners</name>
    <dbReference type="NCBI Taxonomy" id="418707"/>
    <lineage>
        <taxon>Bacteria</taxon>
        <taxon>Pseudomonadati</taxon>
        <taxon>Pseudomonadota</taxon>
        <taxon>Alphaproteobacteria</taxon>
        <taxon>Hyphomicrobiales</taxon>
        <taxon>Methylobacteriaceae</taxon>
        <taxon>Methylobacterium</taxon>
    </lineage>
</organism>
<evidence type="ECO:0000313" key="1">
    <source>
        <dbReference type="EMBL" id="GJD94776.1"/>
    </source>
</evidence>
<proteinExistence type="predicted"/>
<gene>
    <name evidence="1" type="ORF">OCOJLMKI_1980</name>
</gene>